<protein>
    <recommendedName>
        <fullName evidence="1">DUF5724 domain-containing protein</fullName>
    </recommendedName>
</protein>
<accession>A0A381I5U8</accession>
<evidence type="ECO:0000259" key="1">
    <source>
        <dbReference type="Pfam" id="PF18991"/>
    </source>
</evidence>
<reference evidence="2" key="1">
    <citation type="submission" date="2018-06" db="EMBL/GenBank/DDBJ databases">
        <authorList>
            <consortium name="Pathogen Informatics"/>
            <person name="Doyle S."/>
        </authorList>
    </citation>
    <scope>NUCLEOTIDE SEQUENCE</scope>
    <source>
        <strain evidence="2">NCTC13307</strain>
    </source>
</reference>
<name>A0A381I5U8_CLODI</name>
<dbReference type="AlphaFoldDB" id="A0A381I5U8"/>
<feature type="domain" description="DUF5724" evidence="1">
    <location>
        <begin position="18"/>
        <end position="143"/>
    </location>
</feature>
<dbReference type="Pfam" id="PF18991">
    <property type="entry name" value="DUF5724"/>
    <property type="match status" value="1"/>
</dbReference>
<dbReference type="InterPro" id="IPR043782">
    <property type="entry name" value="DUF5724"/>
</dbReference>
<proteinExistence type="predicted"/>
<organism evidence="2">
    <name type="scientific">Clostridioides difficile</name>
    <name type="common">Peptoclostridium difficile</name>
    <dbReference type="NCBI Taxonomy" id="1496"/>
    <lineage>
        <taxon>Bacteria</taxon>
        <taxon>Bacillati</taxon>
        <taxon>Bacillota</taxon>
        <taxon>Clostridia</taxon>
        <taxon>Peptostreptococcales</taxon>
        <taxon>Peptostreptococcaceae</taxon>
        <taxon>Clostridioides</taxon>
    </lineage>
</organism>
<evidence type="ECO:0000313" key="2">
    <source>
        <dbReference type="EMBL" id="SUY20824.1"/>
    </source>
</evidence>
<gene>
    <name evidence="2" type="ORF">NCTC13307_00362</name>
</gene>
<sequence>MTLTLLLKTYFLVRKNIKTCSSYFLSHTESTYFKHSIASKNIKGDDLEILAWVITNFYVEGSVGYYYSWQNRKTNFDLSNTPIDKDFDARKEQFESLKHTLEILNSKTKSFSGSVFPWTWIEISSHEILKCMMTLTAYDMNAHL</sequence>
<dbReference type="EMBL" id="UFWD01000001">
    <property type="protein sequence ID" value="SUY20824.1"/>
    <property type="molecule type" value="Genomic_DNA"/>
</dbReference>